<comment type="subcellular location">
    <subcellularLocation>
        <location evidence="2">Secreted</location>
    </subcellularLocation>
</comment>
<dbReference type="SUPFAM" id="SSF49464">
    <property type="entry name" value="Carboxypeptidase regulatory domain-like"/>
    <property type="match status" value="1"/>
</dbReference>
<dbReference type="GO" id="GO:0005615">
    <property type="term" value="C:extracellular space"/>
    <property type="evidence" value="ECO:0007669"/>
    <property type="project" value="TreeGrafter"/>
</dbReference>
<evidence type="ECO:0000256" key="7">
    <source>
        <dbReference type="ARBA" id="ARBA00022723"/>
    </source>
</evidence>
<feature type="signal peptide" evidence="14">
    <location>
        <begin position="1"/>
        <end position="28"/>
    </location>
</feature>
<dbReference type="InterPro" id="IPR000834">
    <property type="entry name" value="Peptidase_M14"/>
</dbReference>
<evidence type="ECO:0000256" key="1">
    <source>
        <dbReference type="ARBA" id="ARBA00001947"/>
    </source>
</evidence>
<keyword evidence="6" id="KW-0645">Protease</keyword>
<dbReference type="CDD" id="cd03858">
    <property type="entry name" value="M14_CP_N-E_like"/>
    <property type="match status" value="1"/>
</dbReference>
<evidence type="ECO:0000256" key="3">
    <source>
        <dbReference type="ARBA" id="ARBA00005988"/>
    </source>
</evidence>
<dbReference type="CDD" id="cd11308">
    <property type="entry name" value="Peptidase_M14NE-CP-C_like"/>
    <property type="match status" value="1"/>
</dbReference>
<accession>A0A6A7FR08</accession>
<dbReference type="PROSITE" id="PS00132">
    <property type="entry name" value="CARBOXYPEPT_ZN_1"/>
    <property type="match status" value="1"/>
</dbReference>
<keyword evidence="9" id="KW-0378">Hydrolase</keyword>
<dbReference type="Gene3D" id="2.60.40.1120">
    <property type="entry name" value="Carboxypeptidase-like, regulatory domain"/>
    <property type="match status" value="1"/>
</dbReference>
<name>A0A6A7FR08_9CRUS</name>
<keyword evidence="10" id="KW-0862">Zinc</keyword>
<evidence type="ECO:0000256" key="12">
    <source>
        <dbReference type="ARBA" id="ARBA00023180"/>
    </source>
</evidence>
<dbReference type="GO" id="GO:0006518">
    <property type="term" value="P:peptide metabolic process"/>
    <property type="evidence" value="ECO:0007669"/>
    <property type="project" value="TreeGrafter"/>
</dbReference>
<dbReference type="PANTHER" id="PTHR11532">
    <property type="entry name" value="PROTEASE M14 CARBOXYPEPTIDASE"/>
    <property type="match status" value="1"/>
</dbReference>
<dbReference type="GO" id="GO:0016485">
    <property type="term" value="P:protein processing"/>
    <property type="evidence" value="ECO:0007669"/>
    <property type="project" value="TreeGrafter"/>
</dbReference>
<dbReference type="PRINTS" id="PR00765">
    <property type="entry name" value="CRBOXYPTASEA"/>
</dbReference>
<feature type="chain" id="PRO_5025393183" evidence="14">
    <location>
        <begin position="29"/>
        <end position="489"/>
    </location>
</feature>
<dbReference type="InterPro" id="IPR050753">
    <property type="entry name" value="Peptidase_M14_domain"/>
</dbReference>
<keyword evidence="7" id="KW-0479">Metal-binding</keyword>
<dbReference type="PANTHER" id="PTHR11532:SF93">
    <property type="entry name" value="CARBOXYPEPTIDASE E"/>
    <property type="match status" value="1"/>
</dbReference>
<keyword evidence="5 16" id="KW-0121">Carboxypeptidase</keyword>
<evidence type="ECO:0000256" key="14">
    <source>
        <dbReference type="SAM" id="SignalP"/>
    </source>
</evidence>
<evidence type="ECO:0000256" key="10">
    <source>
        <dbReference type="ARBA" id="ARBA00022833"/>
    </source>
</evidence>
<dbReference type="Gene3D" id="3.40.630.10">
    <property type="entry name" value="Zn peptidases"/>
    <property type="match status" value="1"/>
</dbReference>
<dbReference type="InterPro" id="IPR008969">
    <property type="entry name" value="CarboxyPept-like_regulatory"/>
</dbReference>
<comment type="similarity">
    <text evidence="3 13">Belongs to the peptidase M14 family.</text>
</comment>
<dbReference type="Pfam" id="PF13620">
    <property type="entry name" value="CarboxypepD_reg"/>
    <property type="match status" value="1"/>
</dbReference>
<protein>
    <submittedName>
        <fullName evidence="16">Carboxypeptidase E-like</fullName>
    </submittedName>
</protein>
<keyword evidence="8 14" id="KW-0732">Signal</keyword>
<evidence type="ECO:0000256" key="9">
    <source>
        <dbReference type="ARBA" id="ARBA00022801"/>
    </source>
</evidence>
<dbReference type="SUPFAM" id="SSF53187">
    <property type="entry name" value="Zn-dependent exopeptidases"/>
    <property type="match status" value="1"/>
</dbReference>
<feature type="domain" description="Peptidase M14" evidence="15">
    <location>
        <begin position="41"/>
        <end position="358"/>
    </location>
</feature>
<evidence type="ECO:0000259" key="15">
    <source>
        <dbReference type="PROSITE" id="PS52035"/>
    </source>
</evidence>
<dbReference type="EMBL" id="IACT01001699">
    <property type="protein sequence ID" value="LAC21037.1"/>
    <property type="molecule type" value="mRNA"/>
</dbReference>
<evidence type="ECO:0000256" key="5">
    <source>
        <dbReference type="ARBA" id="ARBA00022645"/>
    </source>
</evidence>
<evidence type="ECO:0000256" key="13">
    <source>
        <dbReference type="PROSITE-ProRule" id="PRU01379"/>
    </source>
</evidence>
<evidence type="ECO:0000256" key="8">
    <source>
        <dbReference type="ARBA" id="ARBA00022729"/>
    </source>
</evidence>
<dbReference type="InterPro" id="IPR057246">
    <property type="entry name" value="CARBOXYPEPT_ZN_1"/>
</dbReference>
<reference evidence="16" key="1">
    <citation type="submission" date="2017-11" db="EMBL/GenBank/DDBJ databases">
        <title>The sensing device of the deep-sea amphipod.</title>
        <authorList>
            <person name="Kobayashi H."/>
            <person name="Nagahama T."/>
            <person name="Arai W."/>
            <person name="Sasagawa Y."/>
            <person name="Umeda M."/>
            <person name="Hayashi T."/>
            <person name="Nikaido I."/>
            <person name="Watanabe H."/>
            <person name="Oguri K."/>
            <person name="Kitazato H."/>
            <person name="Fujioka K."/>
            <person name="Kido Y."/>
            <person name="Takami H."/>
        </authorList>
    </citation>
    <scope>NUCLEOTIDE SEQUENCE</scope>
    <source>
        <tissue evidence="16">Whole body</tissue>
    </source>
</reference>
<dbReference type="SMART" id="SM00631">
    <property type="entry name" value="Zn_pept"/>
    <property type="match status" value="1"/>
</dbReference>
<evidence type="ECO:0000256" key="2">
    <source>
        <dbReference type="ARBA" id="ARBA00004613"/>
    </source>
</evidence>
<comment type="cofactor">
    <cofactor evidence="1">
        <name>Zn(2+)</name>
        <dbReference type="ChEBI" id="CHEBI:29105"/>
    </cofactor>
</comment>
<sequence>MSLSIAVTSMYLLLLLLLLVLAAAPTHGAPADTHEKTFELRHHSNLELHLALKAIEERCPAVSRVYALENRSVRGFPLWVLELSDNPGKHQILKPEFKYVANMHGNEVVGRELLLALANDLCERWRSGDAEVQMLLNSTRIHLFPSMNPDGWQTATEAGGVDYLTGRSNNNSVDLNRDFPDLDRVMYGNEVRQLEYNNHLMNQLQHLNHQPEPETLAVMQWILSIPFVLSANLHGGDLVANYPYDASRSGAPQEYASSPDDETFRSLAHTYADNHPRMKDPSRPPCVRGDETFGNTGGITNGAAWYSVKGGMQDFNYLASNALEVTLELGCDKYPTTDRLEELWQENKPPLYQFMWQVHTGVSGLVRDALGGVGIPGAVVTVRNVTKINETHARNDVIEHDVTTARDGDYWRLLTPGEYEMTAFAEGFLPLTHTVLVSNPLHAAQALRRDFDLTLITPDMLQLLSKDVAYEDEYKDALEDAILNRLQRS</sequence>
<evidence type="ECO:0000256" key="11">
    <source>
        <dbReference type="ARBA" id="ARBA00023049"/>
    </source>
</evidence>
<evidence type="ECO:0000256" key="6">
    <source>
        <dbReference type="ARBA" id="ARBA00022670"/>
    </source>
</evidence>
<dbReference type="GO" id="GO:0004181">
    <property type="term" value="F:metallocarboxypeptidase activity"/>
    <property type="evidence" value="ECO:0007669"/>
    <property type="project" value="InterPro"/>
</dbReference>
<dbReference type="PROSITE" id="PS52035">
    <property type="entry name" value="PEPTIDASE_M14"/>
    <property type="match status" value="1"/>
</dbReference>
<dbReference type="Pfam" id="PF00246">
    <property type="entry name" value="Peptidase_M14"/>
    <property type="match status" value="1"/>
</dbReference>
<dbReference type="FunFam" id="3.40.630.10:FF:000013">
    <property type="entry name" value="carboxypeptidase N catalytic chain"/>
    <property type="match status" value="1"/>
</dbReference>
<feature type="active site" description="Proton donor/acceptor" evidence="13">
    <location>
        <position position="328"/>
    </location>
</feature>
<organism evidence="16">
    <name type="scientific">Hirondellea gigas</name>
    <dbReference type="NCBI Taxonomy" id="1518452"/>
    <lineage>
        <taxon>Eukaryota</taxon>
        <taxon>Metazoa</taxon>
        <taxon>Ecdysozoa</taxon>
        <taxon>Arthropoda</taxon>
        <taxon>Crustacea</taxon>
        <taxon>Multicrustacea</taxon>
        <taxon>Malacostraca</taxon>
        <taxon>Eumalacostraca</taxon>
        <taxon>Peracarida</taxon>
        <taxon>Amphipoda</taxon>
        <taxon>Amphilochidea</taxon>
        <taxon>Lysianassida</taxon>
        <taxon>Lysianassidira</taxon>
        <taxon>Lysianassoidea</taxon>
        <taxon>Lysianassidae</taxon>
        <taxon>Hirondellea</taxon>
    </lineage>
</organism>
<dbReference type="GO" id="GO:0008270">
    <property type="term" value="F:zinc ion binding"/>
    <property type="evidence" value="ECO:0007669"/>
    <property type="project" value="InterPro"/>
</dbReference>
<dbReference type="PROSITE" id="PS00133">
    <property type="entry name" value="CARBOXYPEPT_ZN_2"/>
    <property type="match status" value="1"/>
</dbReference>
<evidence type="ECO:0000256" key="4">
    <source>
        <dbReference type="ARBA" id="ARBA00022525"/>
    </source>
</evidence>
<keyword evidence="12" id="KW-0325">Glycoprotein</keyword>
<evidence type="ECO:0000313" key="16">
    <source>
        <dbReference type="EMBL" id="LAC21037.1"/>
    </source>
</evidence>
<keyword evidence="4" id="KW-0964">Secreted</keyword>
<proteinExistence type="evidence at transcript level"/>
<dbReference type="AlphaFoldDB" id="A0A6A7FR08"/>
<keyword evidence="11" id="KW-0482">Metalloprotease</keyword>
<dbReference type="InterPro" id="IPR057247">
    <property type="entry name" value="CARBOXYPEPT_ZN_2"/>
</dbReference>